<keyword evidence="3" id="KW-1185">Reference proteome</keyword>
<evidence type="ECO:0000313" key="3">
    <source>
        <dbReference type="Proteomes" id="UP000324222"/>
    </source>
</evidence>
<accession>A0A5B7E1U1</accession>
<dbReference type="AlphaFoldDB" id="A0A5B7E1U1"/>
<feature type="compositionally biased region" description="Low complexity" evidence="1">
    <location>
        <begin position="11"/>
        <end position="26"/>
    </location>
</feature>
<reference evidence="2 3" key="1">
    <citation type="submission" date="2019-05" db="EMBL/GenBank/DDBJ databases">
        <title>Another draft genome of Portunus trituberculatus and its Hox gene families provides insights of decapod evolution.</title>
        <authorList>
            <person name="Jeong J.-H."/>
            <person name="Song I."/>
            <person name="Kim S."/>
            <person name="Choi T."/>
            <person name="Kim D."/>
            <person name="Ryu S."/>
            <person name="Kim W."/>
        </authorList>
    </citation>
    <scope>NUCLEOTIDE SEQUENCE [LARGE SCALE GENOMIC DNA]</scope>
    <source>
        <tissue evidence="2">Muscle</tissue>
    </source>
</reference>
<dbReference type="EMBL" id="VSRR010001726">
    <property type="protein sequence ID" value="MPC27317.1"/>
    <property type="molecule type" value="Genomic_DNA"/>
</dbReference>
<feature type="region of interest" description="Disordered" evidence="1">
    <location>
        <begin position="59"/>
        <end position="91"/>
    </location>
</feature>
<feature type="compositionally biased region" description="Acidic residues" evidence="1">
    <location>
        <begin position="63"/>
        <end position="85"/>
    </location>
</feature>
<name>A0A5B7E1U1_PORTR</name>
<protein>
    <submittedName>
        <fullName evidence="2">Uncharacterized protein</fullName>
    </submittedName>
</protein>
<dbReference type="Proteomes" id="UP000324222">
    <property type="component" value="Unassembled WGS sequence"/>
</dbReference>
<sequence length="91" mass="9952">MNGEDGREGLTVPEATVSAVASPAATRCSHRPRLTGSLATRCAGSEASICARLAMSCANDGTAQEEEEEKEEEEEVKEEEEEEREEWQVHE</sequence>
<comment type="caution">
    <text evidence="2">The sequence shown here is derived from an EMBL/GenBank/DDBJ whole genome shotgun (WGS) entry which is preliminary data.</text>
</comment>
<evidence type="ECO:0000256" key="1">
    <source>
        <dbReference type="SAM" id="MobiDB-lite"/>
    </source>
</evidence>
<gene>
    <name evidence="2" type="ORF">E2C01_020485</name>
</gene>
<feature type="region of interest" description="Disordered" evidence="1">
    <location>
        <begin position="1"/>
        <end position="28"/>
    </location>
</feature>
<evidence type="ECO:0000313" key="2">
    <source>
        <dbReference type="EMBL" id="MPC27317.1"/>
    </source>
</evidence>
<proteinExistence type="predicted"/>
<organism evidence="2 3">
    <name type="scientific">Portunus trituberculatus</name>
    <name type="common">Swimming crab</name>
    <name type="synonym">Neptunus trituberculatus</name>
    <dbReference type="NCBI Taxonomy" id="210409"/>
    <lineage>
        <taxon>Eukaryota</taxon>
        <taxon>Metazoa</taxon>
        <taxon>Ecdysozoa</taxon>
        <taxon>Arthropoda</taxon>
        <taxon>Crustacea</taxon>
        <taxon>Multicrustacea</taxon>
        <taxon>Malacostraca</taxon>
        <taxon>Eumalacostraca</taxon>
        <taxon>Eucarida</taxon>
        <taxon>Decapoda</taxon>
        <taxon>Pleocyemata</taxon>
        <taxon>Brachyura</taxon>
        <taxon>Eubrachyura</taxon>
        <taxon>Portunoidea</taxon>
        <taxon>Portunidae</taxon>
        <taxon>Portuninae</taxon>
        <taxon>Portunus</taxon>
    </lineage>
</organism>